<evidence type="ECO:0000313" key="3">
    <source>
        <dbReference type="RefSeq" id="XP_034231282.1"/>
    </source>
</evidence>
<feature type="region of interest" description="Disordered" evidence="1">
    <location>
        <begin position="279"/>
        <end position="648"/>
    </location>
</feature>
<feature type="compositionally biased region" description="Basic and acidic residues" evidence="1">
    <location>
        <begin position="482"/>
        <end position="494"/>
    </location>
</feature>
<feature type="compositionally biased region" description="Low complexity" evidence="1">
    <location>
        <begin position="71"/>
        <end position="82"/>
    </location>
</feature>
<evidence type="ECO:0000313" key="2">
    <source>
        <dbReference type="Proteomes" id="UP000515158"/>
    </source>
</evidence>
<feature type="region of interest" description="Disordered" evidence="1">
    <location>
        <begin position="1088"/>
        <end position="1181"/>
    </location>
</feature>
<name>A0A6P8YC20_THRPL</name>
<feature type="compositionally biased region" description="Pro residues" evidence="1">
    <location>
        <begin position="497"/>
        <end position="511"/>
    </location>
</feature>
<dbReference type="InParanoid" id="A0A6P8YC20"/>
<reference evidence="3" key="1">
    <citation type="submission" date="2025-08" db="UniProtKB">
        <authorList>
            <consortium name="RefSeq"/>
        </authorList>
    </citation>
    <scope>IDENTIFICATION</scope>
    <source>
        <tissue evidence="3">Total insect</tissue>
    </source>
</reference>
<organism evidence="3">
    <name type="scientific">Thrips palmi</name>
    <name type="common">Melon thrips</name>
    <dbReference type="NCBI Taxonomy" id="161013"/>
    <lineage>
        <taxon>Eukaryota</taxon>
        <taxon>Metazoa</taxon>
        <taxon>Ecdysozoa</taxon>
        <taxon>Arthropoda</taxon>
        <taxon>Hexapoda</taxon>
        <taxon>Insecta</taxon>
        <taxon>Pterygota</taxon>
        <taxon>Neoptera</taxon>
        <taxon>Paraneoptera</taxon>
        <taxon>Thysanoptera</taxon>
        <taxon>Terebrantia</taxon>
        <taxon>Thripoidea</taxon>
        <taxon>Thripidae</taxon>
        <taxon>Thrips</taxon>
    </lineage>
</organism>
<feature type="compositionally biased region" description="Pro residues" evidence="1">
    <location>
        <begin position="762"/>
        <end position="771"/>
    </location>
</feature>
<evidence type="ECO:0000256" key="1">
    <source>
        <dbReference type="SAM" id="MobiDB-lite"/>
    </source>
</evidence>
<keyword evidence="2" id="KW-1185">Reference proteome</keyword>
<feature type="compositionally biased region" description="Polar residues" evidence="1">
    <location>
        <begin position="605"/>
        <end position="629"/>
    </location>
</feature>
<feature type="compositionally biased region" description="Basic and acidic residues" evidence="1">
    <location>
        <begin position="1128"/>
        <end position="1146"/>
    </location>
</feature>
<feature type="compositionally biased region" description="Pro residues" evidence="1">
    <location>
        <begin position="558"/>
        <end position="571"/>
    </location>
</feature>
<feature type="region of interest" description="Disordered" evidence="1">
    <location>
        <begin position="1"/>
        <end position="102"/>
    </location>
</feature>
<feature type="compositionally biased region" description="Basic and acidic residues" evidence="1">
    <location>
        <begin position="453"/>
        <end position="472"/>
    </location>
</feature>
<feature type="compositionally biased region" description="Pro residues" evidence="1">
    <location>
        <begin position="706"/>
        <end position="729"/>
    </location>
</feature>
<protein>
    <submittedName>
        <fullName evidence="3">Nascent polypeptide-associated complex subunit alpha, muscle-specific form-like</fullName>
    </submittedName>
</protein>
<feature type="region of interest" description="Disordered" evidence="1">
    <location>
        <begin position="675"/>
        <end position="833"/>
    </location>
</feature>
<feature type="compositionally biased region" description="Basic and acidic residues" evidence="1">
    <location>
        <begin position="934"/>
        <end position="948"/>
    </location>
</feature>
<feature type="compositionally biased region" description="Basic and acidic residues" evidence="1">
    <location>
        <begin position="962"/>
        <end position="1052"/>
    </location>
</feature>
<gene>
    <name evidence="3" type="primary">LOC117639577</name>
</gene>
<dbReference type="KEGG" id="tpal:117639577"/>
<feature type="compositionally biased region" description="Basic and acidic residues" evidence="1">
    <location>
        <begin position="736"/>
        <end position="756"/>
    </location>
</feature>
<dbReference type="RefSeq" id="XP_034231282.1">
    <property type="nucleotide sequence ID" value="XM_034375391.1"/>
</dbReference>
<dbReference type="OrthoDB" id="10646927at2759"/>
<feature type="region of interest" description="Disordered" evidence="1">
    <location>
        <begin position="934"/>
        <end position="1069"/>
    </location>
</feature>
<feature type="compositionally biased region" description="Basic and acidic residues" evidence="1">
    <location>
        <begin position="573"/>
        <end position="582"/>
    </location>
</feature>
<feature type="compositionally biased region" description="Basic and acidic residues" evidence="1">
    <location>
        <begin position="1088"/>
        <end position="1098"/>
    </location>
</feature>
<dbReference type="Proteomes" id="UP000515158">
    <property type="component" value="Unplaced"/>
</dbReference>
<feature type="compositionally biased region" description="Basic residues" evidence="1">
    <location>
        <begin position="1"/>
        <end position="10"/>
    </location>
</feature>
<proteinExistence type="predicted"/>
<dbReference type="GeneID" id="117639577"/>
<accession>A0A6P8YC20</accession>
<sequence>MRQPHFRPGRRTPCEDRADAPPVACTARCCSQQGGPLEHGGRARPVGGGYPPDGAYPNHPNGQHGAPPEAPRCATPRTPAAAPDRHDAPSGPPASLPGAPAPRVTHVVTHCLPVRDHSILQEHSLPVQEHFLPVRERLLPVEEYNDGSYWAFSTSRRHDGREADEGVAQHPGAEHRKPRTFYFDRARFGEFFRCPPPGPAPFPQRAHSGKRHRGGLHHGRAHHDYHDGHPGAVYHDGQHPGADYHGVPHPDYHDGYQGPGGWYHGAAQPDPYFAYHGPQHPGHHLGPRHPGPQQGPPFFVRAPGPPGPPGAPGTHRLPPGPYWELHWGGPRPPPPPGRHGLHGLHGLPDPDRHSPAVPDYLEQLRPPPPPPAEGGYPGHPGHPGLYDLERYGPAAPDHRELHRPPRPPPPPPAEGSYPGRLHDAGHHGPAVSDHQEQYRPPPPLPAEGGYPDHPGHHLELHGPTPDYRELHRPPPPPPPRSAEGRHPGLPDVERPGPVVPEPREQPPPPRPAEGGHPGHQAPGLPPGDAPRRTLLPTPRLPPQGLERPRTASPGREPAQPPPGGHQPPPAAEDPQREERRESPAVCVPSVPRPPSPAQDCAPECAQNTAQDCAQDSAQDCAQDSAQDCAQDSAPDCAQDSAPDCAPDCAQHYDQYCAQDNALLAPRLDAAPHLSPAAEVPALPPRETPPELSPHFVKLDPIYTSGSPPPFAAGPATPPPSPRPDTPPSHLPQRQRGAPDHGHGPRYYDHDAPHHDYGAPLQQAPPPPPQPGSPQRQEGPQHGPPQPQHHHAAPAPPQPHHGDPQHRHGPPPSKSRRRLKHPEPPLPHPVSYGGVDFTADDFECFGDFGDHPRIRRPYADAPLRDPNHNVTRKVGPKYRALAALAQWPSKPNHHHRQPEPCDFSAEVELPKQEAGFAYGTSAALADVRVILSRKPLADEDLREEHREKEQADDEDLRATLQRRHADDWARDQNADLRESLSRKDPDLRESLSRKDPDLRESLSRKDADLRKSLSRKDADLRESLSRKDADLRESLSRKEADLRESLPRKDADLRVCLSSKNGDLRESLSRKKVEDVDLRVTLFPRMHRGDDLKQQEDLRSQLQRKRSPNKLSGEVPAAWPPVWPPEQEQDLRGELDRRRDTSSEQDRQCQLSEPSSNEDDTAFASNTVTPTKPHGHAGPSEHVASALKDCLDDYDAMVSPQCQTSSDDQVAVEPSLLPLPSVNLDFFPNRKRARDFFSNGEIESQLGYVYGFDDNGSDLNSSSHLVNVVEQLLSSIRTELEASHSSDKSSEIVHLSSSTNDVEKKAVSPIKQRLRKTNPMLNVSNKVKKTATKRPGRKKKITSLLVLAQAESDSGASLVNVNIKKKVKTEVKEERIFTDDDIPLSQRLRSRRIKKEPQ</sequence>